<dbReference type="PATRIC" id="fig|1333534.5.peg.2161"/>
<organism evidence="8 9">
    <name type="scientific">Paenibacillus durus ATCC 35681</name>
    <dbReference type="NCBI Taxonomy" id="1333534"/>
    <lineage>
        <taxon>Bacteria</taxon>
        <taxon>Bacillati</taxon>
        <taxon>Bacillota</taxon>
        <taxon>Bacilli</taxon>
        <taxon>Bacillales</taxon>
        <taxon>Paenibacillaceae</taxon>
        <taxon>Paenibacillus</taxon>
    </lineage>
</organism>
<gene>
    <name evidence="8" type="ORF">VK70_09840</name>
</gene>
<evidence type="ECO:0000313" key="8">
    <source>
        <dbReference type="EMBL" id="AKG37693.1"/>
    </source>
</evidence>
<keyword evidence="4 6" id="KW-1133">Transmembrane helix</keyword>
<accession>A0A0F7FF77</accession>
<sequence length="327" mass="37916">MERIEIENRILRVKWRLPTLKIGLRTIKTAVGVSLSVMVSQLLQLQYFSSSGILTLLCIQKSRRKSIQAAVSRFFACIISMFFASGIFFIFGYFPYSFLILMLLFIPLCVRLRIQEGIASSSVIVMHVYMHKEPSLAFFANEFLVILVGLGTALIINAYMPNIERQLNRCKEEVELLFQAQLQEIAAYLKDGNRPCDVKAMQRLSDVFKRAKSLVLLYNENHILGKDELYSPYFEKREQQYDALARMMPYVSRITVQMEQRERIGEFLLTLSSSLRKSGWSPGLHEDLCKIRRYHKLLPMPQSRKEFEDRASLFVVANELELFLKAI</sequence>
<keyword evidence="3 6" id="KW-0812">Transmembrane</keyword>
<feature type="domain" description="Putative aromatic acid exporter C-terminal" evidence="7">
    <location>
        <begin position="164"/>
        <end position="325"/>
    </location>
</feature>
<evidence type="ECO:0000256" key="4">
    <source>
        <dbReference type="ARBA" id="ARBA00022989"/>
    </source>
</evidence>
<feature type="transmembrane region" description="Helical" evidence="6">
    <location>
        <begin position="71"/>
        <end position="90"/>
    </location>
</feature>
<dbReference type="InterPro" id="IPR010343">
    <property type="entry name" value="ArAE_1"/>
</dbReference>
<feature type="transmembrane region" description="Helical" evidence="6">
    <location>
        <begin position="96"/>
        <end position="114"/>
    </location>
</feature>
<comment type="subcellular location">
    <subcellularLocation>
        <location evidence="1">Cell membrane</location>
        <topology evidence="1">Multi-pass membrane protein</topology>
    </subcellularLocation>
</comment>
<dbReference type="Pfam" id="PF11728">
    <property type="entry name" value="ArAE_1_C"/>
    <property type="match status" value="1"/>
</dbReference>
<dbReference type="AlphaFoldDB" id="A0A0F7FF77"/>
<dbReference type="EMBL" id="CP011114">
    <property type="protein sequence ID" value="AKG37693.1"/>
    <property type="molecule type" value="Genomic_DNA"/>
</dbReference>
<protein>
    <recommendedName>
        <fullName evidence="7">Putative aromatic acid exporter C-terminal domain-containing protein</fullName>
    </recommendedName>
</protein>
<dbReference type="InterPro" id="IPR052984">
    <property type="entry name" value="UPF0421"/>
</dbReference>
<dbReference type="InterPro" id="IPR038323">
    <property type="entry name" value="ArAE_1_C_sf"/>
</dbReference>
<dbReference type="GO" id="GO:0005886">
    <property type="term" value="C:plasma membrane"/>
    <property type="evidence" value="ECO:0007669"/>
    <property type="project" value="UniProtKB-SubCell"/>
</dbReference>
<feature type="transmembrane region" description="Helical" evidence="6">
    <location>
        <begin position="135"/>
        <end position="160"/>
    </location>
</feature>
<evidence type="ECO:0000256" key="1">
    <source>
        <dbReference type="ARBA" id="ARBA00004651"/>
    </source>
</evidence>
<evidence type="ECO:0000256" key="3">
    <source>
        <dbReference type="ARBA" id="ARBA00022692"/>
    </source>
</evidence>
<reference evidence="8 9" key="2">
    <citation type="journal article" date="2016" name="Genome Announc.">
        <title>Genome Sequence of a Gram-Positive Diazotroph, Paenibacillus durus Type Strain ATCC 35681.</title>
        <authorList>
            <person name="Halim M.A."/>
            <person name="Rahman A.Y."/>
            <person name="Sim K.S."/>
            <person name="Yam H.C."/>
            <person name="Rahim A.A."/>
            <person name="Ghazali A.H."/>
            <person name="Najimudin N."/>
        </authorList>
    </citation>
    <scope>NUCLEOTIDE SEQUENCE [LARGE SCALE GENOMIC DNA]</scope>
    <source>
        <strain evidence="8 9">ATCC 35681</strain>
    </source>
</reference>
<evidence type="ECO:0000256" key="5">
    <source>
        <dbReference type="ARBA" id="ARBA00023136"/>
    </source>
</evidence>
<dbReference type="HOGENOM" id="CLU_067525_0_0_9"/>
<dbReference type="Proteomes" id="UP000034189">
    <property type="component" value="Chromosome"/>
</dbReference>
<keyword evidence="5 6" id="KW-0472">Membrane</keyword>
<dbReference type="Gene3D" id="1.20.120.940">
    <property type="entry name" value="Putative aromatic acid exporter, C-terminal domain"/>
    <property type="match status" value="1"/>
</dbReference>
<dbReference type="Pfam" id="PF06081">
    <property type="entry name" value="ArAE_1"/>
    <property type="match status" value="1"/>
</dbReference>
<evidence type="ECO:0000313" key="9">
    <source>
        <dbReference type="Proteomes" id="UP000034189"/>
    </source>
</evidence>
<evidence type="ECO:0000256" key="2">
    <source>
        <dbReference type="ARBA" id="ARBA00022475"/>
    </source>
</evidence>
<keyword evidence="2" id="KW-1003">Cell membrane</keyword>
<proteinExistence type="predicted"/>
<evidence type="ECO:0000256" key="6">
    <source>
        <dbReference type="SAM" id="Phobius"/>
    </source>
</evidence>
<dbReference type="InterPro" id="IPR021062">
    <property type="entry name" value="ArAE_1_C"/>
</dbReference>
<dbReference type="PANTHER" id="PTHR40064:SF1">
    <property type="entry name" value="MEMBRANE PROTEIN"/>
    <property type="match status" value="1"/>
</dbReference>
<dbReference type="PANTHER" id="PTHR40064">
    <property type="entry name" value="MEMBRANE PROTEIN-RELATED"/>
    <property type="match status" value="1"/>
</dbReference>
<name>A0A0F7FF77_PAEDU</name>
<evidence type="ECO:0000259" key="7">
    <source>
        <dbReference type="Pfam" id="PF11728"/>
    </source>
</evidence>
<reference evidence="8 9" key="1">
    <citation type="submission" date="2015-03" db="EMBL/GenBank/DDBJ databases">
        <authorList>
            <person name="Abdul Halim M."/>
        </authorList>
    </citation>
    <scope>NUCLEOTIDE SEQUENCE [LARGE SCALE GENOMIC DNA]</scope>
    <source>
        <strain evidence="8 9">ATCC 35681</strain>
    </source>
</reference>